<dbReference type="HOGENOM" id="CLU_100965_3_0_7"/>
<proteinExistence type="predicted"/>
<dbReference type="InterPro" id="IPR025232">
    <property type="entry name" value="DUF4174"/>
</dbReference>
<keyword evidence="1 2" id="KW-0732">Signal</keyword>
<dbReference type="KEGG" id="drt:Dret_0940"/>
<dbReference type="OrthoDB" id="5893017at2"/>
<dbReference type="EMBL" id="CP001734">
    <property type="protein sequence ID" value="ACV68228.1"/>
    <property type="molecule type" value="Genomic_DNA"/>
</dbReference>
<accession>C8X1D1</accession>
<feature type="domain" description="DUF4174" evidence="3">
    <location>
        <begin position="26"/>
        <end position="141"/>
    </location>
</feature>
<dbReference type="Proteomes" id="UP000001052">
    <property type="component" value="Chromosome"/>
</dbReference>
<evidence type="ECO:0000313" key="5">
    <source>
        <dbReference type="Proteomes" id="UP000001052"/>
    </source>
</evidence>
<gene>
    <name evidence="4" type="ordered locus">Dret_0940</name>
</gene>
<evidence type="ECO:0000259" key="3">
    <source>
        <dbReference type="Pfam" id="PF13778"/>
    </source>
</evidence>
<evidence type="ECO:0000313" key="4">
    <source>
        <dbReference type="EMBL" id="ACV68228.1"/>
    </source>
</evidence>
<dbReference type="AlphaFoldDB" id="C8X1D1"/>
<protein>
    <recommendedName>
        <fullName evidence="3">DUF4174 domain-containing protein</fullName>
    </recommendedName>
</protein>
<dbReference type="Pfam" id="PF13778">
    <property type="entry name" value="DUF4174"/>
    <property type="match status" value="1"/>
</dbReference>
<feature type="signal peptide" evidence="2">
    <location>
        <begin position="1"/>
        <end position="20"/>
    </location>
</feature>
<feature type="chain" id="PRO_5002994225" description="DUF4174 domain-containing protein" evidence="2">
    <location>
        <begin position="21"/>
        <end position="155"/>
    </location>
</feature>
<evidence type="ECO:0000256" key="2">
    <source>
        <dbReference type="SAM" id="SignalP"/>
    </source>
</evidence>
<evidence type="ECO:0000256" key="1">
    <source>
        <dbReference type="ARBA" id="ARBA00022729"/>
    </source>
</evidence>
<name>C8X1D1_DESRD</name>
<reference evidence="4 5" key="2">
    <citation type="journal article" date="2010" name="Stand. Genomic Sci.">
        <title>Complete genome sequence of Desulfohalobium retbaense type strain (HR(100)).</title>
        <authorList>
            <person name="Spring S."/>
            <person name="Nolan M."/>
            <person name="Lapidus A."/>
            <person name="Glavina Del Rio T."/>
            <person name="Copeland A."/>
            <person name="Tice H."/>
            <person name="Cheng J.F."/>
            <person name="Lucas S."/>
            <person name="Land M."/>
            <person name="Chen F."/>
            <person name="Bruce D."/>
            <person name="Goodwin L."/>
            <person name="Pitluck S."/>
            <person name="Ivanova N."/>
            <person name="Mavromatis K."/>
            <person name="Mikhailova N."/>
            <person name="Pati A."/>
            <person name="Chen A."/>
            <person name="Palaniappan K."/>
            <person name="Hauser L."/>
            <person name="Chang Y.J."/>
            <person name="Jeffries C.D."/>
            <person name="Munk C."/>
            <person name="Kiss H."/>
            <person name="Chain P."/>
            <person name="Han C."/>
            <person name="Brettin T."/>
            <person name="Detter J.C."/>
            <person name="Schuler E."/>
            <person name="Goker M."/>
            <person name="Rohde M."/>
            <person name="Bristow J."/>
            <person name="Eisen J.A."/>
            <person name="Markowitz V."/>
            <person name="Hugenholtz P."/>
            <person name="Kyrpides N.C."/>
            <person name="Klenk H.P."/>
        </authorList>
    </citation>
    <scope>NUCLEOTIDE SEQUENCE [LARGE SCALE GENOMIC DNA]</scope>
    <source>
        <strain evidence="4 5">DSM 5692</strain>
    </source>
</reference>
<sequence>MKIVFAITLLLAIAMGSAQAGLSLDLEEYRWKNRLLIIFAPSKTDQTYLKLQHALDRAEDALQGRDMLVFHLFASGSGWVGDIPVHAEAVRSFYRRFDVQDQDLNLILIGKDGGEKVRQVGSFDLQDIFDRIDAMPMRQQEMRERREIKNGGAAD</sequence>
<organism evidence="4 5">
    <name type="scientific">Desulfohalobium retbaense (strain ATCC 49708 / DSM 5692 / JCM 16813 / HR100)</name>
    <dbReference type="NCBI Taxonomy" id="485915"/>
    <lineage>
        <taxon>Bacteria</taxon>
        <taxon>Pseudomonadati</taxon>
        <taxon>Thermodesulfobacteriota</taxon>
        <taxon>Desulfovibrionia</taxon>
        <taxon>Desulfovibrionales</taxon>
        <taxon>Desulfohalobiaceae</taxon>
        <taxon>Desulfohalobium</taxon>
    </lineage>
</organism>
<keyword evidence="5" id="KW-1185">Reference proteome</keyword>
<dbReference type="RefSeq" id="WP_015751384.1">
    <property type="nucleotide sequence ID" value="NC_013223.1"/>
</dbReference>
<reference evidence="5" key="1">
    <citation type="submission" date="2009-09" db="EMBL/GenBank/DDBJ databases">
        <title>The complete chromosome of Desulfohalobium retbaense DSM 5692.</title>
        <authorList>
            <consortium name="US DOE Joint Genome Institute (JGI-PGF)"/>
            <person name="Lucas S."/>
            <person name="Copeland A."/>
            <person name="Lapidus A."/>
            <person name="Glavina del Rio T."/>
            <person name="Dalin E."/>
            <person name="Tice H."/>
            <person name="Bruce D."/>
            <person name="Goodwin L."/>
            <person name="Pitluck S."/>
            <person name="Kyrpides N."/>
            <person name="Mavromatis K."/>
            <person name="Ivanova N."/>
            <person name="Mikhailova N."/>
            <person name="Munk A.C."/>
            <person name="Brettin T."/>
            <person name="Detter J.C."/>
            <person name="Han C."/>
            <person name="Tapia R."/>
            <person name="Larimer F."/>
            <person name="Land M."/>
            <person name="Hauser L."/>
            <person name="Markowitz V."/>
            <person name="Cheng J.-F."/>
            <person name="Hugenholtz P."/>
            <person name="Woyke T."/>
            <person name="Wu D."/>
            <person name="Spring S."/>
            <person name="Klenk H.-P."/>
            <person name="Eisen J.A."/>
        </authorList>
    </citation>
    <scope>NUCLEOTIDE SEQUENCE [LARGE SCALE GENOMIC DNA]</scope>
    <source>
        <strain evidence="5">DSM 5692</strain>
    </source>
</reference>